<reference evidence="2 3" key="1">
    <citation type="submission" date="2023-06" db="EMBL/GenBank/DDBJ databases">
        <title>Genome sequence of Methanimicrococcus sp. At1.</title>
        <authorList>
            <person name="Protasov E."/>
            <person name="Platt K."/>
            <person name="Poehlein A."/>
            <person name="Daniel R."/>
            <person name="Brune A."/>
        </authorList>
    </citation>
    <scope>NUCLEOTIDE SEQUENCE [LARGE SCALE GENOMIC DNA]</scope>
    <source>
        <strain evidence="2 3">At1</strain>
    </source>
</reference>
<feature type="transmembrane region" description="Helical" evidence="1">
    <location>
        <begin position="12"/>
        <end position="30"/>
    </location>
</feature>
<sequence length="150" mass="17390">MEILKQNKEILNFLIFISLLFTAFILSYLAFTYEFIILFIFVFFLLLFGSILFGYFSKNQVLSAIFGFLIYPISLAGADFNNLSNLDLNFEYVLSYVFSEIMLLSVLSAAIGWLAASHLEDRDKQMFRYMAAAFLFVFYLMIFAGVFRPN</sequence>
<evidence type="ECO:0000313" key="2">
    <source>
        <dbReference type="EMBL" id="MDV0445183.1"/>
    </source>
</evidence>
<feature type="transmembrane region" description="Helical" evidence="1">
    <location>
        <begin position="61"/>
        <end position="80"/>
    </location>
</feature>
<dbReference type="RefSeq" id="WP_318785610.1">
    <property type="nucleotide sequence ID" value="NZ_JAWDKC010000013.1"/>
</dbReference>
<proteinExistence type="predicted"/>
<organism evidence="2 3">
    <name type="scientific">Methanimicrococcus hacksteinii</name>
    <dbReference type="NCBI Taxonomy" id="3028293"/>
    <lineage>
        <taxon>Archaea</taxon>
        <taxon>Methanobacteriati</taxon>
        <taxon>Methanobacteriota</taxon>
        <taxon>Stenosarchaea group</taxon>
        <taxon>Methanomicrobia</taxon>
        <taxon>Methanosarcinales</taxon>
        <taxon>Methanosarcinaceae</taxon>
        <taxon>Methanimicrococcus</taxon>
    </lineage>
</organism>
<protein>
    <submittedName>
        <fullName evidence="2">Uncharacterized protein</fullName>
    </submittedName>
</protein>
<evidence type="ECO:0000256" key="1">
    <source>
        <dbReference type="SAM" id="Phobius"/>
    </source>
</evidence>
<feature type="transmembrane region" description="Helical" evidence="1">
    <location>
        <begin position="127"/>
        <end position="147"/>
    </location>
</feature>
<name>A0ABU3VP59_9EURY</name>
<feature type="transmembrane region" description="Helical" evidence="1">
    <location>
        <begin position="36"/>
        <end position="56"/>
    </location>
</feature>
<comment type="caution">
    <text evidence="2">The sequence shown here is derived from an EMBL/GenBank/DDBJ whole genome shotgun (WGS) entry which is preliminary data.</text>
</comment>
<dbReference type="Proteomes" id="UP001272052">
    <property type="component" value="Unassembled WGS sequence"/>
</dbReference>
<keyword evidence="1" id="KW-0472">Membrane</keyword>
<feature type="transmembrane region" description="Helical" evidence="1">
    <location>
        <begin position="92"/>
        <end position="115"/>
    </location>
</feature>
<dbReference type="EMBL" id="JAWDKC010000013">
    <property type="protein sequence ID" value="MDV0445183.1"/>
    <property type="molecule type" value="Genomic_DNA"/>
</dbReference>
<keyword evidence="1" id="KW-0812">Transmembrane</keyword>
<keyword evidence="3" id="KW-1185">Reference proteome</keyword>
<evidence type="ECO:0000313" key="3">
    <source>
        <dbReference type="Proteomes" id="UP001272052"/>
    </source>
</evidence>
<gene>
    <name evidence="2" type="ORF">MmiAt1_07400</name>
</gene>
<accession>A0ABU3VP59</accession>
<keyword evidence="1" id="KW-1133">Transmembrane helix</keyword>